<feature type="domain" description="Bacterial type II secretion system protein E" evidence="2">
    <location>
        <begin position="78"/>
        <end position="359"/>
    </location>
</feature>
<dbReference type="KEGG" id="cwo:Cwoe_3782"/>
<dbReference type="InterPro" id="IPR027417">
    <property type="entry name" value="P-loop_NTPase"/>
</dbReference>
<gene>
    <name evidence="3" type="ordered locus">Cwoe_3782</name>
</gene>
<protein>
    <submittedName>
        <fullName evidence="3">Type II secretion system protein E</fullName>
    </submittedName>
</protein>
<proteinExistence type="inferred from homology"/>
<name>D3F2D3_CONWI</name>
<evidence type="ECO:0000256" key="1">
    <source>
        <dbReference type="ARBA" id="ARBA00006611"/>
    </source>
</evidence>
<dbReference type="eggNOG" id="COG4962">
    <property type="taxonomic scope" value="Bacteria"/>
</dbReference>
<dbReference type="InterPro" id="IPR001482">
    <property type="entry name" value="T2SS/T4SS_dom"/>
</dbReference>
<reference evidence="3 4" key="1">
    <citation type="journal article" date="2010" name="Stand. Genomic Sci.">
        <title>Complete genome sequence of Conexibacter woesei type strain (ID131577).</title>
        <authorList>
            <person name="Pukall R."/>
            <person name="Lapidus A."/>
            <person name="Glavina Del Rio T."/>
            <person name="Copeland A."/>
            <person name="Tice H."/>
            <person name="Cheng J.-F."/>
            <person name="Lucas S."/>
            <person name="Chen F."/>
            <person name="Nolan M."/>
            <person name="Bruce D."/>
            <person name="Goodwin L."/>
            <person name="Pitluck S."/>
            <person name="Mavromatis K."/>
            <person name="Ivanova N."/>
            <person name="Ovchinnikova G."/>
            <person name="Pati A."/>
            <person name="Chen A."/>
            <person name="Palaniappan K."/>
            <person name="Land M."/>
            <person name="Hauser L."/>
            <person name="Chang Y.-J."/>
            <person name="Jeffries C.D."/>
            <person name="Chain P."/>
            <person name="Meincke L."/>
            <person name="Sims D."/>
            <person name="Brettin T."/>
            <person name="Detter J.C."/>
            <person name="Rohde M."/>
            <person name="Goeker M."/>
            <person name="Bristow J."/>
            <person name="Eisen J.A."/>
            <person name="Markowitz V."/>
            <person name="Kyrpides N.C."/>
            <person name="Klenk H.-P."/>
            <person name="Hugenholtz P."/>
        </authorList>
    </citation>
    <scope>NUCLEOTIDE SEQUENCE [LARGE SCALE GENOMIC DNA]</scope>
    <source>
        <strain evidence="4">DSM 14684 / CIP 108061 / JCM 11494 / NBRC 100937 / ID131577</strain>
    </source>
</reference>
<comment type="similarity">
    <text evidence="1">Belongs to the GSP E family.</text>
</comment>
<reference evidence="4" key="2">
    <citation type="submission" date="2010-01" db="EMBL/GenBank/DDBJ databases">
        <title>The complete genome of Conexibacter woesei DSM 14684.</title>
        <authorList>
            <consortium name="US DOE Joint Genome Institute (JGI-PGF)"/>
            <person name="Lucas S."/>
            <person name="Copeland A."/>
            <person name="Lapidus A."/>
            <person name="Glavina del Rio T."/>
            <person name="Dalin E."/>
            <person name="Tice H."/>
            <person name="Bruce D."/>
            <person name="Goodwin L."/>
            <person name="Pitluck S."/>
            <person name="Kyrpides N."/>
            <person name="Mavromatis K."/>
            <person name="Ivanova N."/>
            <person name="Mikhailova N."/>
            <person name="Chertkov O."/>
            <person name="Brettin T."/>
            <person name="Detter J.C."/>
            <person name="Han C."/>
            <person name="Larimer F."/>
            <person name="Land M."/>
            <person name="Hauser L."/>
            <person name="Markowitz V."/>
            <person name="Cheng J.-F."/>
            <person name="Hugenholtz P."/>
            <person name="Woyke T."/>
            <person name="Wu D."/>
            <person name="Pukall R."/>
            <person name="Steenblock K."/>
            <person name="Schneider S."/>
            <person name="Klenk H.-P."/>
            <person name="Eisen J.A."/>
        </authorList>
    </citation>
    <scope>NUCLEOTIDE SEQUENCE [LARGE SCALE GENOMIC DNA]</scope>
    <source>
        <strain evidence="4">DSM 14684 / CIP 108061 / JCM 11494 / NBRC 100937 / ID131577</strain>
    </source>
</reference>
<dbReference type="CDD" id="cd01130">
    <property type="entry name" value="VirB11-like_ATPase"/>
    <property type="match status" value="1"/>
</dbReference>
<dbReference type="Gene3D" id="3.40.50.300">
    <property type="entry name" value="P-loop containing nucleotide triphosphate hydrolases"/>
    <property type="match status" value="1"/>
</dbReference>
<organism evidence="3 4">
    <name type="scientific">Conexibacter woesei (strain DSM 14684 / CCUG 47730 / CIP 108061 / JCM 11494 / NBRC 100937 / ID131577)</name>
    <dbReference type="NCBI Taxonomy" id="469383"/>
    <lineage>
        <taxon>Bacteria</taxon>
        <taxon>Bacillati</taxon>
        <taxon>Actinomycetota</taxon>
        <taxon>Thermoleophilia</taxon>
        <taxon>Solirubrobacterales</taxon>
        <taxon>Conexibacteraceae</taxon>
        <taxon>Conexibacter</taxon>
    </lineage>
</organism>
<sequence length="473" mass="48759" precursor="true">MVEGAKYGRCSPLYLVTDRARALDDAAGELRERLVRDAGQEGGEAPARIAALVERDAALLSEPEREELRRRVAQRAFGLGPLEPLLADPSVDEVMVNGVGGAVSVWVERRGRIEPTDVVFASVEELRHAIERILAPLGRRVDEAAPLCDARLPDGSRVNVVIPPLALDGPVLTIRRFRRSGFGPEDLVAAGTIDPSLRDLLRACVRARLTLLVSGGTGSGKTTTLGALSSFIPDGERIVTIEDAAELRLRQPHVVRLEARPASLEGRGEVTIRRLVRNALRMRPDRIVVGEVRGGEALDMLSAMASGHDGSLSTVHAGSAEEALRRIETLALMADVALPHAAIREQVAGAIDVVVHQRRERDGSRRVVSVCEVVRTAGGVGTRELYSRRGERAAWRAPLPAELAERLEAAGWSGGGAGGGGVVAGGAAGGVAAGGAAGGVAAGGAAGGTADGVAAGGAVGGVAAGGAAGGGVS</sequence>
<dbReference type="STRING" id="469383.Cwoe_3782"/>
<dbReference type="PANTHER" id="PTHR30486:SF15">
    <property type="entry name" value="TYPE II_IV SECRETION SYSTEM ATPASE"/>
    <property type="match status" value="1"/>
</dbReference>
<evidence type="ECO:0000259" key="2">
    <source>
        <dbReference type="Pfam" id="PF00437"/>
    </source>
</evidence>
<dbReference type="PANTHER" id="PTHR30486">
    <property type="entry name" value="TWITCHING MOTILITY PROTEIN PILT"/>
    <property type="match status" value="1"/>
</dbReference>
<keyword evidence="4" id="KW-1185">Reference proteome</keyword>
<dbReference type="InterPro" id="IPR050921">
    <property type="entry name" value="T4SS_GSP_E_ATPase"/>
</dbReference>
<dbReference type="Gene3D" id="3.30.450.380">
    <property type="match status" value="1"/>
</dbReference>
<evidence type="ECO:0000313" key="4">
    <source>
        <dbReference type="Proteomes" id="UP000008229"/>
    </source>
</evidence>
<evidence type="ECO:0000313" key="3">
    <source>
        <dbReference type="EMBL" id="ADB52199.1"/>
    </source>
</evidence>
<dbReference type="GO" id="GO:0016887">
    <property type="term" value="F:ATP hydrolysis activity"/>
    <property type="evidence" value="ECO:0007669"/>
    <property type="project" value="InterPro"/>
</dbReference>
<dbReference type="SUPFAM" id="SSF52540">
    <property type="entry name" value="P-loop containing nucleoside triphosphate hydrolases"/>
    <property type="match status" value="1"/>
</dbReference>
<dbReference type="AlphaFoldDB" id="D3F2D3"/>
<dbReference type="Pfam" id="PF00437">
    <property type="entry name" value="T2SSE"/>
    <property type="match status" value="1"/>
</dbReference>
<dbReference type="HOGENOM" id="CLU_005379_4_1_11"/>
<accession>D3F2D3</accession>
<dbReference type="EMBL" id="CP001854">
    <property type="protein sequence ID" value="ADB52199.1"/>
    <property type="molecule type" value="Genomic_DNA"/>
</dbReference>
<dbReference type="Proteomes" id="UP000008229">
    <property type="component" value="Chromosome"/>
</dbReference>